<dbReference type="GO" id="GO:0005085">
    <property type="term" value="F:guanyl-nucleotide exchange factor activity"/>
    <property type="evidence" value="ECO:0007669"/>
    <property type="project" value="InterPro"/>
</dbReference>
<dbReference type="PANTHER" id="PTHR12673:SF159">
    <property type="entry name" value="LD03170P"/>
    <property type="match status" value="1"/>
</dbReference>
<feature type="region of interest" description="Disordered" evidence="1">
    <location>
        <begin position="423"/>
        <end position="605"/>
    </location>
</feature>
<feature type="region of interest" description="Disordered" evidence="1">
    <location>
        <begin position="776"/>
        <end position="802"/>
    </location>
</feature>
<dbReference type="EMBL" id="JAFIQS010000012">
    <property type="protein sequence ID" value="KAG5164325.1"/>
    <property type="molecule type" value="Genomic_DNA"/>
</dbReference>
<feature type="compositionally biased region" description="Basic and acidic residues" evidence="1">
    <location>
        <begin position="1061"/>
        <end position="1071"/>
    </location>
</feature>
<dbReference type="SUPFAM" id="SSF48065">
    <property type="entry name" value="DBL homology domain (DH-domain)"/>
    <property type="match status" value="1"/>
</dbReference>
<feature type="compositionally biased region" description="Basic and acidic residues" evidence="1">
    <location>
        <begin position="785"/>
        <end position="797"/>
    </location>
</feature>
<feature type="region of interest" description="Disordered" evidence="1">
    <location>
        <begin position="1050"/>
        <end position="1071"/>
    </location>
</feature>
<feature type="compositionally biased region" description="Polar residues" evidence="1">
    <location>
        <begin position="75"/>
        <end position="92"/>
    </location>
</feature>
<feature type="region of interest" description="Disordered" evidence="1">
    <location>
        <begin position="1126"/>
        <end position="1145"/>
    </location>
</feature>
<feature type="region of interest" description="Disordered" evidence="1">
    <location>
        <begin position="56"/>
        <end position="92"/>
    </location>
</feature>
<protein>
    <recommendedName>
        <fullName evidence="2">DH domain-containing protein</fullName>
    </recommendedName>
</protein>
<feature type="compositionally biased region" description="Basic and acidic residues" evidence="1">
    <location>
        <begin position="505"/>
        <end position="514"/>
    </location>
</feature>
<feature type="compositionally biased region" description="Basic and acidic residues" evidence="1">
    <location>
        <begin position="346"/>
        <end position="371"/>
    </location>
</feature>
<feature type="compositionally biased region" description="Basic and acidic residues" evidence="1">
    <location>
        <begin position="428"/>
        <end position="459"/>
    </location>
</feature>
<feature type="region of interest" description="Disordered" evidence="1">
    <location>
        <begin position="623"/>
        <end position="673"/>
    </location>
</feature>
<dbReference type="PROSITE" id="PS50010">
    <property type="entry name" value="DH_2"/>
    <property type="match status" value="1"/>
</dbReference>
<feature type="domain" description="DH" evidence="2">
    <location>
        <begin position="808"/>
        <end position="978"/>
    </location>
</feature>
<feature type="compositionally biased region" description="Polar residues" evidence="1">
    <location>
        <begin position="1"/>
        <end position="10"/>
    </location>
</feature>
<dbReference type="SMART" id="SM00325">
    <property type="entry name" value="RhoGEF"/>
    <property type="match status" value="1"/>
</dbReference>
<dbReference type="InterPro" id="IPR051092">
    <property type="entry name" value="FYVE_RhoGEF_PH"/>
</dbReference>
<evidence type="ECO:0000313" key="3">
    <source>
        <dbReference type="EMBL" id="KAG5164325.1"/>
    </source>
</evidence>
<feature type="region of interest" description="Disordered" evidence="1">
    <location>
        <begin position="269"/>
        <end position="325"/>
    </location>
</feature>
<gene>
    <name evidence="3" type="ORF">JR316_010831</name>
</gene>
<dbReference type="Pfam" id="PF00621">
    <property type="entry name" value="RhoGEF"/>
    <property type="match status" value="1"/>
</dbReference>
<name>A0A8H7XRE9_PSICU</name>
<feature type="compositionally biased region" description="Polar residues" evidence="1">
    <location>
        <begin position="310"/>
        <end position="323"/>
    </location>
</feature>
<feature type="compositionally biased region" description="Polar residues" evidence="1">
    <location>
        <begin position="517"/>
        <end position="527"/>
    </location>
</feature>
<dbReference type="OrthoDB" id="1716625at2759"/>
<feature type="compositionally biased region" description="Basic residues" evidence="1">
    <location>
        <begin position="62"/>
        <end position="74"/>
    </location>
</feature>
<sequence>MPISRSNTLRGKSRSPAPPPLPPNSIQTSQRPFLPPSHYAAAGGFNVRSPIVQVEQTISDPKKRRLKPNLKHNYARNQTENHPGPSDSDSLISIDNALPISMKRQSSRSELTGIEAQLLPSLRDTIDRMTGAPSRASSPYRTGVGNVDSATRGKTNTSRSSPELKTALSERMRSEAKPSNDSNSFPYPTPAIGEGAVTPISSQFYSDPVNPIMGSLPLRSKTPAKSALKTSLRSPVPNPPMPMALSVNSPPMSGSSLRNMKSLLTRKCSGTLRSPFTNAKPSSEGMHHDNRKPGGVSTPTPPVLPGPDSATKTDQLYSESESPQFRRFSTKKIFQSNIPRPRTRHYHNEAPEHGNLDDSDLDRRYDNEQRDRRKLTVANAEVPMSVSSESDIESRINHDLRNTIAGARIPRKRESLYPIGLGLSMRKQTSEPREFGQSHSRETEIQLHDFHPVSREKSLRFSLPPSESAGSSYSDELSNYRPESYRYSGTDTPDGELATNATQPRRFEDSRYIDKPSNAQTRRSSPSAVYEASTDEETESDREGYSVWYKKPNEKHPSPNRKPTLPPTHGQESESFVPVASPRQQTSRRRRESPSPRNSEGFAPNLRELIKSRHSFTRLACETAPISSQATPRQRHVDPLEPSSAQQPRVSSPLKDSDHHRHQDYYKEDKESFARTPASAIIDDYRSAAARERMAFGIPPSESDEAISAQEQGQQLFSEDSNMSSINASLWQEESENMSEEAESIFRALNYPKSVAEQQNSKDAFYDSTPRLSVISPTLSSPSACDERAPNRSRSEEPLDENNNLIRTREGVIQEIFETEEELIRHLHTCMSTFVLPLRVHNSRSWISGVPANIAKLLDWFNDIVNLHEQIYESLCSARDTMSPATDRVSESLRCFVLKFEVYQPYLVRLADVSEDIMKLIDDPQSDFGQFVGIQQRLPECEGWTFERFLMLPVNRLAAYQVMFARLLDLTPKSHQDYLSTFSLSRSTDMVIRVMTEVKIREDEYNLLKLFSSRIQGIPFSKGLATRERRLLHSGPLDLILSGLPDVLDPPSRIGPQPHASESKRADRSSKLLDTINTSSSVFERADSEKSASSFDGIASGKGPVATSTPVKSSWFSRLPLRRRPQPKPLLLPVSEPQAKGTGKATPMLNSLKTVSVHVFVFSDLVLLAQPSQTHDDKPRWILSTDLGLFRPLSIAHIQRFNQEGTVLSLEAITLDVNSLNDNTDFKTTSFRTVDLLMPTSTPSENDAIDHCIIDEVSEPWILAFRQCSKATLRKLTFLGLGTQHELCFNSDRTLDTFLAVSTLVGSGQPIPRSPSGHFPDKLHDQGEDLLGDERQERGWWSLRYQQVFREFQRQDSVLSDDDPEETI</sequence>
<dbReference type="Gene3D" id="1.20.900.10">
    <property type="entry name" value="Dbl homology (DH) domain"/>
    <property type="match status" value="1"/>
</dbReference>
<feature type="region of interest" description="Disordered" evidence="1">
    <location>
        <begin position="1"/>
        <end position="41"/>
    </location>
</feature>
<dbReference type="InterPro" id="IPR000219">
    <property type="entry name" value="DH_dom"/>
</dbReference>
<dbReference type="PANTHER" id="PTHR12673">
    <property type="entry name" value="FACIOGENITAL DYSPLASIA PROTEIN"/>
    <property type="match status" value="1"/>
</dbReference>
<comment type="caution">
    <text evidence="3">The sequence shown here is derived from an EMBL/GenBank/DDBJ whole genome shotgun (WGS) entry which is preliminary data.</text>
</comment>
<evidence type="ECO:0000256" key="1">
    <source>
        <dbReference type="SAM" id="MobiDB-lite"/>
    </source>
</evidence>
<feature type="compositionally biased region" description="Polar residues" evidence="1">
    <location>
        <begin position="148"/>
        <end position="163"/>
    </location>
</feature>
<feature type="region of interest" description="Disordered" evidence="1">
    <location>
        <begin position="122"/>
        <end position="190"/>
    </location>
</feature>
<feature type="compositionally biased region" description="Basic and acidic residues" evidence="1">
    <location>
        <begin position="655"/>
        <end position="673"/>
    </location>
</feature>
<feature type="compositionally biased region" description="Basic and acidic residues" evidence="1">
    <location>
        <begin position="168"/>
        <end position="178"/>
    </location>
</feature>
<reference evidence="3" key="1">
    <citation type="submission" date="2021-02" db="EMBL/GenBank/DDBJ databases">
        <title>Psilocybe cubensis genome.</title>
        <authorList>
            <person name="Mckernan K.J."/>
            <person name="Crawford S."/>
            <person name="Trippe A."/>
            <person name="Kane L.T."/>
            <person name="Mclaughlin S."/>
        </authorList>
    </citation>
    <scope>NUCLEOTIDE SEQUENCE [LARGE SCALE GENOMIC DNA]</scope>
    <source>
        <strain evidence="3">MGC-MH-2018</strain>
    </source>
</reference>
<dbReference type="InterPro" id="IPR035899">
    <property type="entry name" value="DBL_dom_sf"/>
</dbReference>
<feature type="compositionally biased region" description="Polar residues" evidence="1">
    <location>
        <begin position="468"/>
        <end position="477"/>
    </location>
</feature>
<feature type="region of interest" description="Disordered" evidence="1">
    <location>
        <begin position="339"/>
        <end position="371"/>
    </location>
</feature>
<evidence type="ECO:0000259" key="2">
    <source>
        <dbReference type="PROSITE" id="PS50010"/>
    </source>
</evidence>
<organism evidence="3">
    <name type="scientific">Psilocybe cubensis</name>
    <name type="common">Psychedelic mushroom</name>
    <name type="synonym">Stropharia cubensis</name>
    <dbReference type="NCBI Taxonomy" id="181762"/>
    <lineage>
        <taxon>Eukaryota</taxon>
        <taxon>Fungi</taxon>
        <taxon>Dikarya</taxon>
        <taxon>Basidiomycota</taxon>
        <taxon>Agaricomycotina</taxon>
        <taxon>Agaricomycetes</taxon>
        <taxon>Agaricomycetidae</taxon>
        <taxon>Agaricales</taxon>
        <taxon>Agaricineae</taxon>
        <taxon>Strophariaceae</taxon>
        <taxon>Psilocybe</taxon>
    </lineage>
</organism>
<proteinExistence type="predicted"/>
<accession>A0A8H7XRE9</accession>
<dbReference type="GO" id="GO:0005737">
    <property type="term" value="C:cytoplasm"/>
    <property type="evidence" value="ECO:0007669"/>
    <property type="project" value="TreeGrafter"/>
</dbReference>
<feature type="compositionally biased region" description="Polar residues" evidence="1">
    <location>
        <begin position="271"/>
        <end position="281"/>
    </location>
</feature>